<name>A0A1I3I6G3_9ACTN</name>
<dbReference type="AlphaFoldDB" id="A0A1I3I6G3"/>
<protein>
    <submittedName>
        <fullName evidence="1">Uncharacterized protein</fullName>
    </submittedName>
</protein>
<evidence type="ECO:0000313" key="1">
    <source>
        <dbReference type="EMBL" id="SFI43516.1"/>
    </source>
</evidence>
<sequence length="79" mass="8604">MAENYDPAQFMIENTFTAFELVTMVLEDRGDDLERALADLDLTRLPGVLRAAVALAAQEMTTARGADEALAYARSARPA</sequence>
<dbReference type="Proteomes" id="UP000198649">
    <property type="component" value="Unassembled WGS sequence"/>
</dbReference>
<evidence type="ECO:0000313" key="2">
    <source>
        <dbReference type="Proteomes" id="UP000198649"/>
    </source>
</evidence>
<proteinExistence type="predicted"/>
<accession>A0A1I3I6G3</accession>
<gene>
    <name evidence="1" type="ORF">SAMN05216561_108136</name>
</gene>
<dbReference type="RefSeq" id="WP_091113483.1">
    <property type="nucleotide sequence ID" value="NZ_BKAF01000015.1"/>
</dbReference>
<keyword evidence="2" id="KW-1185">Reference proteome</keyword>
<organism evidence="1 2">
    <name type="scientific">Nocardioides psychrotolerans</name>
    <dbReference type="NCBI Taxonomy" id="1005945"/>
    <lineage>
        <taxon>Bacteria</taxon>
        <taxon>Bacillati</taxon>
        <taxon>Actinomycetota</taxon>
        <taxon>Actinomycetes</taxon>
        <taxon>Propionibacteriales</taxon>
        <taxon>Nocardioidaceae</taxon>
        <taxon>Nocardioides</taxon>
    </lineage>
</organism>
<dbReference type="EMBL" id="FOQG01000008">
    <property type="protein sequence ID" value="SFI43516.1"/>
    <property type="molecule type" value="Genomic_DNA"/>
</dbReference>
<reference evidence="1 2" key="1">
    <citation type="submission" date="2016-10" db="EMBL/GenBank/DDBJ databases">
        <authorList>
            <person name="de Groot N.N."/>
        </authorList>
    </citation>
    <scope>NUCLEOTIDE SEQUENCE [LARGE SCALE GENOMIC DNA]</scope>
    <source>
        <strain evidence="1 2">CGMCC 1.11156</strain>
    </source>
</reference>